<evidence type="ECO:0000256" key="2">
    <source>
        <dbReference type="ARBA" id="ARBA00008000"/>
    </source>
</evidence>
<keyword evidence="5 8" id="KW-0274">FAD</keyword>
<gene>
    <name evidence="13" type="ORF">PCOS0759_LOCUS3363</name>
</gene>
<organism evidence="13">
    <name type="scientific">Percolomonas cosmopolitus</name>
    <dbReference type="NCBI Taxonomy" id="63605"/>
    <lineage>
        <taxon>Eukaryota</taxon>
        <taxon>Discoba</taxon>
        <taxon>Heterolobosea</taxon>
        <taxon>Tetramitia</taxon>
        <taxon>Eutetramitia</taxon>
        <taxon>Percolomonadidae</taxon>
        <taxon>Percolomonas</taxon>
    </lineage>
</organism>
<dbReference type="Gene3D" id="3.30.70.3450">
    <property type="match status" value="1"/>
</dbReference>
<dbReference type="SUPFAM" id="SSF56176">
    <property type="entry name" value="FAD-binding/transporter-associated domain-like"/>
    <property type="match status" value="1"/>
</dbReference>
<feature type="compositionally biased region" description="Acidic residues" evidence="11">
    <location>
        <begin position="712"/>
        <end position="744"/>
    </location>
</feature>
<keyword evidence="10" id="KW-0444">Lipid biosynthesis</keyword>
<evidence type="ECO:0000256" key="1">
    <source>
        <dbReference type="ARBA" id="ARBA00004670"/>
    </source>
</evidence>
<dbReference type="InterPro" id="IPR016164">
    <property type="entry name" value="FAD-linked_Oxase-like_C"/>
</dbReference>
<protein>
    <recommendedName>
        <fullName evidence="3 10">Alkylglycerone-phosphate synthase</fullName>
        <shortName evidence="10">Alkyl-DHAP synthase</shortName>
        <ecNumber evidence="3 10">2.5.1.26</ecNumber>
    </recommendedName>
</protein>
<evidence type="ECO:0000256" key="4">
    <source>
        <dbReference type="ARBA" id="ARBA00022630"/>
    </source>
</evidence>
<dbReference type="Pfam" id="PF02913">
    <property type="entry name" value="FAD-oxidase_C"/>
    <property type="match status" value="1"/>
</dbReference>
<dbReference type="PANTHER" id="PTHR46568:SF1">
    <property type="entry name" value="ALKYLDIHYDROXYACETONEPHOSPHATE SYNTHASE, PEROXISOMAL"/>
    <property type="match status" value="1"/>
</dbReference>
<feature type="compositionally biased region" description="Polar residues" evidence="11">
    <location>
        <begin position="53"/>
        <end position="79"/>
    </location>
</feature>
<evidence type="ECO:0000259" key="12">
    <source>
        <dbReference type="PROSITE" id="PS51387"/>
    </source>
</evidence>
<accession>A0A7S1KNN8</accession>
<dbReference type="InterPro" id="IPR036318">
    <property type="entry name" value="FAD-bd_PCMH-like_sf"/>
</dbReference>
<comment type="subunit">
    <text evidence="10">Homodimer.</text>
</comment>
<feature type="site" description="Important for enzyme activity" evidence="9">
    <location>
        <position position="445"/>
    </location>
</feature>
<feature type="binding site" evidence="8">
    <location>
        <begin position="329"/>
        <end position="335"/>
    </location>
    <ligand>
        <name>FAD</name>
        <dbReference type="ChEBI" id="CHEBI:57692"/>
    </ligand>
</feature>
<dbReference type="InterPro" id="IPR016167">
    <property type="entry name" value="FAD-bd_PCMH_sub1"/>
</dbReference>
<feature type="binding site" evidence="7">
    <location>
        <position position="544"/>
    </location>
    <ligand>
        <name>substrate</name>
    </ligand>
</feature>
<evidence type="ECO:0000313" key="13">
    <source>
        <dbReference type="EMBL" id="CAD9080123.1"/>
    </source>
</evidence>
<name>A0A7S1KNN8_9EUKA</name>
<dbReference type="Gene3D" id="1.10.45.10">
    <property type="entry name" value="Vanillyl-alcohol Oxidase, Chain A, domain 4"/>
    <property type="match status" value="1"/>
</dbReference>
<comment type="catalytic activity">
    <reaction evidence="10">
        <text>a long chain fatty alcohol + a 1-acylglycerone 3-phosphate = a 1-O-alkylglycerone 3-phosphate + a long-chain fatty acid + H(+)</text>
        <dbReference type="Rhea" id="RHEA:36171"/>
        <dbReference type="ChEBI" id="CHEBI:15378"/>
        <dbReference type="ChEBI" id="CHEBI:17135"/>
        <dbReference type="ChEBI" id="CHEBI:57534"/>
        <dbReference type="ChEBI" id="CHEBI:57560"/>
        <dbReference type="ChEBI" id="CHEBI:73315"/>
        <dbReference type="EC" id="2.5.1.26"/>
    </reaction>
</comment>
<dbReference type="Gene3D" id="3.30.160.650">
    <property type="match status" value="1"/>
</dbReference>
<dbReference type="GO" id="GO:0005777">
    <property type="term" value="C:peroxisome"/>
    <property type="evidence" value="ECO:0007669"/>
    <property type="project" value="UniProtKB-SubCell"/>
</dbReference>
<evidence type="ECO:0000256" key="9">
    <source>
        <dbReference type="PIRSR" id="PIRSR625650-4"/>
    </source>
</evidence>
<comment type="similarity">
    <text evidence="2 10">Belongs to the FAD-binding oxidoreductase/transferase type 4 family.</text>
</comment>
<comment type="cofactor">
    <cofactor evidence="8 10">
        <name>FAD</name>
        <dbReference type="ChEBI" id="CHEBI:57692"/>
    </cofactor>
</comment>
<dbReference type="InterPro" id="IPR025650">
    <property type="entry name" value="Alkyl-DHAP_Synthase"/>
</dbReference>
<comment type="pathway">
    <text evidence="1 10">Glycerolipid metabolism; ether lipid biosynthesis.</text>
</comment>
<dbReference type="AlphaFoldDB" id="A0A7S1KNN8"/>
<sequence>MHPHQQQQHRLSVLYKHIHPHFQPAQSSPRSLSLNSTAATLNASGAQHHHGDSSTGGSVQHSNNNASSGYQASTHQTAGSPAHHKKLYAITPSIVPRSFKSNLPNELQKSLKTIGWGFQDTEFLMKTNGDVTVTGRRYPVLSAKSLPNFRDFFEKEAGLDSDKLSLAQAYEDIIAKVPKENIYEPFLNDIKRESCYKYLVQDAESRLMHSHGHSLQEIFRLRYGKFNRVVDLVLYPESHEQVEQIVKLATKYKDHVCLIPYGGGTTVTQALLCPEGETRCIVSIDTHEMNRILWVDKQNNTACIQAGCTGVQIHDQLKERGVVLGHEPDSWEFSTMGGWVATRASGMKKNRYGNIEDFLLHAKVVTPQGTIDCKGVHARKSHGPDVMEMILGSEGCFGIVTECIVSIQGYPRSKKYGAIVFPNFESGVNCLREVYEKGLRPAALRLVDNMNFRMGSSLKERRFGFDKRMHAFEDAIKKIYVTKMKGMREDQICAATMCLEGDTHEVNHQEKRIYQIAAKYGGINGGSEAGKQGFLLTHVIAYLRDYAMSYYFLAESFETSVPWAKVVGCVEAVKQRIREEGKRRGIIDPQPWVCARISQSYGPGACCYFYFGFVFKGLKDPVKVFSEIEDAARDEILNHGGALSHHHGVGKLRRRWMSEMWSETGFKLIQDFKDNIDPDNLFAANNMNIKPAQITDQEEFVVRDYAGQQFDDIQDEDESSTSSDDEEEEEAQSASDEDDDSDDE</sequence>
<dbReference type="Pfam" id="PF01565">
    <property type="entry name" value="FAD_binding_4"/>
    <property type="match status" value="1"/>
</dbReference>
<dbReference type="Gene3D" id="3.30.465.10">
    <property type="match status" value="1"/>
</dbReference>
<dbReference type="SUPFAM" id="SSF55103">
    <property type="entry name" value="FAD-linked oxidases, C-terminal domain"/>
    <property type="match status" value="1"/>
</dbReference>
<feature type="region of interest" description="Disordered" evidence="11">
    <location>
        <begin position="43"/>
        <end position="82"/>
    </location>
</feature>
<dbReference type="PROSITE" id="PS51387">
    <property type="entry name" value="FAD_PCMH"/>
    <property type="match status" value="1"/>
</dbReference>
<dbReference type="GO" id="GO:0008609">
    <property type="term" value="F:alkylglycerone-phosphate synthase activity"/>
    <property type="evidence" value="ECO:0007669"/>
    <property type="project" value="UniProtKB-EC"/>
</dbReference>
<feature type="binding site" evidence="8">
    <location>
        <begin position="342"/>
        <end position="345"/>
    </location>
    <ligand>
        <name>FAD</name>
        <dbReference type="ChEBI" id="CHEBI:57692"/>
    </ligand>
</feature>
<proteinExistence type="inferred from homology"/>
<dbReference type="GO" id="GO:0071949">
    <property type="term" value="F:FAD binding"/>
    <property type="evidence" value="ECO:0007669"/>
    <property type="project" value="InterPro"/>
</dbReference>
<dbReference type="GO" id="GO:0008611">
    <property type="term" value="P:ether lipid biosynthetic process"/>
    <property type="evidence" value="ECO:0007669"/>
    <property type="project" value="UniProtKB-UniPathway"/>
</dbReference>
<feature type="binding site" evidence="8">
    <location>
        <begin position="394"/>
        <end position="400"/>
    </location>
    <ligand>
        <name>FAD</name>
        <dbReference type="ChEBI" id="CHEBI:57692"/>
    </ligand>
</feature>
<evidence type="ECO:0000256" key="11">
    <source>
        <dbReference type="SAM" id="MobiDB-lite"/>
    </source>
</evidence>
<dbReference type="InterPro" id="IPR004113">
    <property type="entry name" value="FAD-bd_oxidored_4_C"/>
</dbReference>
<keyword evidence="10" id="KW-0576">Peroxisome</keyword>
<dbReference type="EMBL" id="HBGD01004080">
    <property type="protein sequence ID" value="CAD9080123.1"/>
    <property type="molecule type" value="Transcribed_RNA"/>
</dbReference>
<dbReference type="InterPro" id="IPR006094">
    <property type="entry name" value="Oxid_FAD_bind_N"/>
</dbReference>
<feature type="region of interest" description="Disordered" evidence="11">
    <location>
        <begin position="705"/>
        <end position="744"/>
    </location>
</feature>
<dbReference type="UniPathway" id="UPA00781"/>
<dbReference type="PANTHER" id="PTHR46568">
    <property type="entry name" value="ALKYLDIHYDROXYACETONEPHOSPHATE SYNTHASE, PEROXISOMAL"/>
    <property type="match status" value="1"/>
</dbReference>
<dbReference type="EC" id="2.5.1.26" evidence="3 10"/>
<feature type="domain" description="FAD-binding PCMH-type" evidence="12">
    <location>
        <begin position="226"/>
        <end position="410"/>
    </location>
</feature>
<dbReference type="Gene3D" id="3.30.43.10">
    <property type="entry name" value="Uridine Diphospho-n-acetylenolpyruvylglucosamine Reductase, domain 2"/>
    <property type="match status" value="1"/>
</dbReference>
<evidence type="ECO:0000256" key="5">
    <source>
        <dbReference type="ARBA" id="ARBA00022827"/>
    </source>
</evidence>
<keyword evidence="10" id="KW-0808">Transferase</keyword>
<reference evidence="13" key="1">
    <citation type="submission" date="2021-01" db="EMBL/GenBank/DDBJ databases">
        <authorList>
            <person name="Corre E."/>
            <person name="Pelletier E."/>
            <person name="Niang G."/>
            <person name="Scheremetjew M."/>
            <person name="Finn R."/>
            <person name="Kale V."/>
            <person name="Holt S."/>
            <person name="Cochrane G."/>
            <person name="Meng A."/>
            <person name="Brown T."/>
            <person name="Cohen L."/>
        </authorList>
    </citation>
    <scope>NUCLEOTIDE SEQUENCE</scope>
    <source>
        <strain evidence="13">WS</strain>
    </source>
</reference>
<comment type="subcellular location">
    <subcellularLocation>
        <location evidence="10">Peroxisome</location>
    </subcellularLocation>
</comment>
<dbReference type="InterPro" id="IPR016169">
    <property type="entry name" value="FAD-bd_PCMH_sub2"/>
</dbReference>
<dbReference type="InterPro" id="IPR016166">
    <property type="entry name" value="FAD-bd_PCMH"/>
</dbReference>
<evidence type="ECO:0000256" key="7">
    <source>
        <dbReference type="PIRSR" id="PIRSR625650-2"/>
    </source>
</evidence>
<keyword evidence="4 10" id="KW-0285">Flavoprotein</keyword>
<feature type="active site" description="Proton donor/acceptor" evidence="6">
    <location>
        <position position="608"/>
    </location>
</feature>
<evidence type="ECO:0000256" key="6">
    <source>
        <dbReference type="PIRSR" id="PIRSR625650-1"/>
    </source>
</evidence>
<dbReference type="Gene3D" id="3.30.300.330">
    <property type="match status" value="1"/>
</dbReference>
<evidence type="ECO:0000256" key="3">
    <source>
        <dbReference type="ARBA" id="ARBA00012385"/>
    </source>
</evidence>
<keyword evidence="10" id="KW-0443">Lipid metabolism</keyword>
<dbReference type="InterPro" id="IPR016171">
    <property type="entry name" value="Vanillyl_alc_oxidase_C-sub2"/>
</dbReference>
<evidence type="ECO:0000256" key="8">
    <source>
        <dbReference type="PIRSR" id="PIRSR625650-3"/>
    </source>
</evidence>
<comment type="function">
    <text evidence="10">Catalyzes the exchange of an acyl for a long-chain alkyl group and the formation of the ether bond in the biosynthesis of ether phospholipids.</text>
</comment>
<evidence type="ECO:0000256" key="10">
    <source>
        <dbReference type="RuleBase" id="RU363113"/>
    </source>
</evidence>